<evidence type="ECO:0000313" key="1">
    <source>
        <dbReference type="EMBL" id="MBB5076079.1"/>
    </source>
</evidence>
<reference evidence="1 2" key="1">
    <citation type="submission" date="2020-08" db="EMBL/GenBank/DDBJ databases">
        <title>Genomic Encyclopedia of Type Strains, Phase IV (KMG-IV): sequencing the most valuable type-strain genomes for metagenomic binning, comparative biology and taxonomic classification.</title>
        <authorList>
            <person name="Goeker M."/>
        </authorList>
    </citation>
    <scope>NUCLEOTIDE SEQUENCE [LARGE SCALE GENOMIC DNA]</scope>
    <source>
        <strain evidence="1 2">DSM 45385</strain>
    </source>
</reference>
<accession>A0A7W7ZYE2</accession>
<gene>
    <name evidence="1" type="ORF">HNR40_001525</name>
</gene>
<proteinExistence type="predicted"/>
<dbReference type="Proteomes" id="UP000568380">
    <property type="component" value="Unassembled WGS sequence"/>
</dbReference>
<sequence length="142" mass="15800">MDLKRVKTRQAAVRISHTTAVGRLRNAGLRWKSTGGCANRRLRYCTSLDSVRTATIAKIIELKRDSGCKIMVTGGTEAGHMPGRYSHEHGYKLDISLSPCVDRHIATSHTRVGTRSDGSPLYRSSDGTVFAKESDHWDILFR</sequence>
<name>A0A7W7ZYE2_9ACTN</name>
<protein>
    <submittedName>
        <fullName evidence="1">Uncharacterized protein</fullName>
    </submittedName>
</protein>
<comment type="caution">
    <text evidence="1">The sequence shown here is derived from an EMBL/GenBank/DDBJ whole genome shotgun (WGS) entry which is preliminary data.</text>
</comment>
<evidence type="ECO:0000313" key="2">
    <source>
        <dbReference type="Proteomes" id="UP000568380"/>
    </source>
</evidence>
<dbReference type="AlphaFoldDB" id="A0A7W7ZYE2"/>
<organism evidence="1 2">
    <name type="scientific">Nonomuraea endophytica</name>
    <dbReference type="NCBI Taxonomy" id="714136"/>
    <lineage>
        <taxon>Bacteria</taxon>
        <taxon>Bacillati</taxon>
        <taxon>Actinomycetota</taxon>
        <taxon>Actinomycetes</taxon>
        <taxon>Streptosporangiales</taxon>
        <taxon>Streptosporangiaceae</taxon>
        <taxon>Nonomuraea</taxon>
    </lineage>
</organism>
<dbReference type="RefSeq" id="WP_184959207.1">
    <property type="nucleotide sequence ID" value="NZ_JACHIN010000001.1"/>
</dbReference>
<dbReference type="EMBL" id="JACHIN010000001">
    <property type="protein sequence ID" value="MBB5076079.1"/>
    <property type="molecule type" value="Genomic_DNA"/>
</dbReference>
<keyword evidence="2" id="KW-1185">Reference proteome</keyword>